<keyword evidence="2" id="KW-1185">Reference proteome</keyword>
<proteinExistence type="predicted"/>
<accession>A0AAV4A8C2</accession>
<dbReference type="AlphaFoldDB" id="A0AAV4A8C2"/>
<evidence type="ECO:0000313" key="1">
    <source>
        <dbReference type="EMBL" id="GFO02941.1"/>
    </source>
</evidence>
<dbReference type="EMBL" id="BLXT01003662">
    <property type="protein sequence ID" value="GFO02941.1"/>
    <property type="molecule type" value="Genomic_DNA"/>
</dbReference>
<protein>
    <submittedName>
        <fullName evidence="1">Uncharacterized protein</fullName>
    </submittedName>
</protein>
<evidence type="ECO:0000313" key="2">
    <source>
        <dbReference type="Proteomes" id="UP000735302"/>
    </source>
</evidence>
<name>A0AAV4A8C2_9GAST</name>
<comment type="caution">
    <text evidence="1">The sequence shown here is derived from an EMBL/GenBank/DDBJ whole genome shotgun (WGS) entry which is preliminary data.</text>
</comment>
<gene>
    <name evidence="1" type="ORF">PoB_002944600</name>
</gene>
<dbReference type="Proteomes" id="UP000735302">
    <property type="component" value="Unassembled WGS sequence"/>
</dbReference>
<organism evidence="1 2">
    <name type="scientific">Plakobranchus ocellatus</name>
    <dbReference type="NCBI Taxonomy" id="259542"/>
    <lineage>
        <taxon>Eukaryota</taxon>
        <taxon>Metazoa</taxon>
        <taxon>Spiralia</taxon>
        <taxon>Lophotrochozoa</taxon>
        <taxon>Mollusca</taxon>
        <taxon>Gastropoda</taxon>
        <taxon>Heterobranchia</taxon>
        <taxon>Euthyneura</taxon>
        <taxon>Panpulmonata</taxon>
        <taxon>Sacoglossa</taxon>
        <taxon>Placobranchoidea</taxon>
        <taxon>Plakobranchidae</taxon>
        <taxon>Plakobranchus</taxon>
    </lineage>
</organism>
<sequence length="133" mass="14836">MTLVEHLFQADISSRIFEPAIHDALDLLRPLAPSKFPTTTSEVASGIQNAFTSSHTSVFRIGTWRSLDSLDLQVRCSSSPLVQLSRSIVEPFHPLFHSGGCLSLSEQDLRLLQNLFSCLLANLRHHSCTCFLR</sequence>
<reference evidence="1 2" key="1">
    <citation type="journal article" date="2021" name="Elife">
        <title>Chloroplast acquisition without the gene transfer in kleptoplastic sea slugs, Plakobranchus ocellatus.</title>
        <authorList>
            <person name="Maeda T."/>
            <person name="Takahashi S."/>
            <person name="Yoshida T."/>
            <person name="Shimamura S."/>
            <person name="Takaki Y."/>
            <person name="Nagai Y."/>
            <person name="Toyoda A."/>
            <person name="Suzuki Y."/>
            <person name="Arimoto A."/>
            <person name="Ishii H."/>
            <person name="Satoh N."/>
            <person name="Nishiyama T."/>
            <person name="Hasebe M."/>
            <person name="Maruyama T."/>
            <person name="Minagawa J."/>
            <person name="Obokata J."/>
            <person name="Shigenobu S."/>
        </authorList>
    </citation>
    <scope>NUCLEOTIDE SEQUENCE [LARGE SCALE GENOMIC DNA]</scope>
</reference>